<dbReference type="Pfam" id="PF07996">
    <property type="entry name" value="T4SS"/>
    <property type="match status" value="1"/>
</dbReference>
<evidence type="ECO:0000256" key="1">
    <source>
        <dbReference type="SAM" id="Coils"/>
    </source>
</evidence>
<keyword evidence="3" id="KW-1185">Reference proteome</keyword>
<feature type="coiled-coil region" evidence="1">
    <location>
        <begin position="57"/>
        <end position="101"/>
    </location>
</feature>
<accession>A0ABM9VQJ9</accession>
<reference evidence="2 3" key="1">
    <citation type="submission" date="2016-01" db="EMBL/GenBank/DDBJ databases">
        <authorList>
            <person name="Varghese N."/>
        </authorList>
    </citation>
    <scope>NUCLEOTIDE SEQUENCE [LARGE SCALE GENOMIC DNA]</scope>
    <source>
        <strain evidence="2 3">HL-91</strain>
    </source>
</reference>
<sequence>MRSAHSPLSTARPRPSMTGRLKTSCLAANLALGFAIAPFMAVVPTPGLAQGVPTFDAQNLTNQIQQLQHMLDDLGIQTDQLDTLLEQVALLGDQLSELQEIHGILTSQNPMSILMGGDLDCLLQQDFESLTGVVSSLSQGDLMGALSGGCGNMAQSVEQVLTSTGLSSATVQQMSQSELPGARRLGQQASAAVVSSAAAQSAHERSNTSVRRIEIMVNEIGTTDGIKESVDHNTLVTAEIGIILLQMLELQAAQTMADGVAGVSTAAQQAEEQAFSDLTMQPLQVQP</sequence>
<dbReference type="EMBL" id="FBYC01000003">
    <property type="protein sequence ID" value="CUX79977.1"/>
    <property type="molecule type" value="Genomic_DNA"/>
</dbReference>
<dbReference type="InterPro" id="IPR023220">
    <property type="entry name" value="T4SS_VirB5-domain"/>
</dbReference>
<dbReference type="Proteomes" id="UP000182045">
    <property type="component" value="Unassembled WGS sequence"/>
</dbReference>
<dbReference type="InterPro" id="IPR014158">
    <property type="entry name" value="T4SS_VirB5"/>
</dbReference>
<dbReference type="Gene3D" id="1.20.58.430">
    <property type="entry name" value="Type IV secretion system, VirB5-domain"/>
    <property type="match status" value="1"/>
</dbReference>
<protein>
    <submittedName>
        <fullName evidence="2">Type IV secretion system protein VirB5</fullName>
    </submittedName>
</protein>
<keyword evidence="1" id="KW-0175">Coiled coil</keyword>
<gene>
    <name evidence="2" type="ORF">Ga0058931_0675</name>
</gene>
<dbReference type="SUPFAM" id="SSF101082">
    <property type="entry name" value="Typo IV secretion system protein TraC"/>
    <property type="match status" value="1"/>
</dbReference>
<evidence type="ECO:0000313" key="3">
    <source>
        <dbReference type="Proteomes" id="UP000182045"/>
    </source>
</evidence>
<comment type="caution">
    <text evidence="2">The sequence shown here is derived from an EMBL/GenBank/DDBJ whole genome shotgun (WGS) entry which is preliminary data.</text>
</comment>
<organism evidence="2 3">
    <name type="scientific">Roseibaca calidilacus</name>
    <dbReference type="NCBI Taxonomy" id="1666912"/>
    <lineage>
        <taxon>Bacteria</taxon>
        <taxon>Pseudomonadati</taxon>
        <taxon>Pseudomonadota</taxon>
        <taxon>Alphaproteobacteria</taxon>
        <taxon>Rhodobacterales</taxon>
        <taxon>Paracoccaceae</taxon>
        <taxon>Roseinatronobacter</taxon>
    </lineage>
</organism>
<name>A0ABM9VQJ9_9RHOB</name>
<evidence type="ECO:0000313" key="2">
    <source>
        <dbReference type="EMBL" id="CUX79977.1"/>
    </source>
</evidence>
<proteinExistence type="predicted"/>